<sequence length="452" mass="49397">MAKFTLSQVLEATGGTSTHTKTITFSDVSTDTRTIEAGFLFVALKGDTFDGHDFIGTAIEKGATGAVVEKGRTVDGIICIEVDNTLTAYQQLARYHRRRFDIPVVAITGSSGKTTTKEMVAAVLGTEFNVLKTEKNFNNEIGLPKTLLRLTAEHETCVVEMGMRGLGQIEELALIAEPTMGIITNVGTSHIELLGSREAIAEAKSELIRCLPEDSIAVLNEDDPYVKAMDSLAKGKTITYGIESNATCIGSHLQYKKDGIKFTCKCYDEVFDIFLPMIGVHNVYDALAAIVAGRALGIKSSTIRKGLGEFPGTPMRQEIVSFPDIVILNDAYNANPSSMTEAIKALGQLEGKRKVAMLGDMLELGDFTEEEHRNIGKLLAEEGYSVVFTFGDAAAFIAKEAKKEGLITYRCKSHLEMANLYEDIREKGDVILVKGSRGLRMERVVEELKERK</sequence>
<dbReference type="GO" id="GO:0005524">
    <property type="term" value="F:ATP binding"/>
    <property type="evidence" value="ECO:0007669"/>
    <property type="project" value="UniProtKB-UniRule"/>
</dbReference>
<dbReference type="HAMAP" id="MF_02019">
    <property type="entry name" value="MurF"/>
    <property type="match status" value="1"/>
</dbReference>
<evidence type="ECO:0000256" key="11">
    <source>
        <dbReference type="RuleBase" id="RU004136"/>
    </source>
</evidence>
<dbReference type="AlphaFoldDB" id="A0A239ZB31"/>
<dbReference type="Pfam" id="PF08245">
    <property type="entry name" value="Mur_ligase_M"/>
    <property type="match status" value="1"/>
</dbReference>
<feature type="binding site" evidence="10">
    <location>
        <begin position="109"/>
        <end position="115"/>
    </location>
    <ligand>
        <name>ATP</name>
        <dbReference type="ChEBI" id="CHEBI:30616"/>
    </ligand>
</feature>
<dbReference type="SUPFAM" id="SSF63418">
    <property type="entry name" value="MurE/MurF N-terminal domain"/>
    <property type="match status" value="1"/>
</dbReference>
<dbReference type="UniPathway" id="UPA00219"/>
<dbReference type="InterPro" id="IPR005863">
    <property type="entry name" value="UDP-N-AcMur_synth"/>
</dbReference>
<keyword evidence="5 10" id="KW-0067">ATP-binding</keyword>
<keyword evidence="1 10" id="KW-0963">Cytoplasm</keyword>
<organism evidence="15 16">
    <name type="scientific">Veillonella rodentium</name>
    <dbReference type="NCBI Taxonomy" id="248315"/>
    <lineage>
        <taxon>Bacteria</taxon>
        <taxon>Bacillati</taxon>
        <taxon>Bacillota</taxon>
        <taxon>Negativicutes</taxon>
        <taxon>Veillonellales</taxon>
        <taxon>Veillonellaceae</taxon>
        <taxon>Veillonella</taxon>
    </lineage>
</organism>
<reference evidence="15 16" key="1">
    <citation type="submission" date="2017-06" db="EMBL/GenBank/DDBJ databases">
        <authorList>
            <consortium name="Pathogen Informatics"/>
        </authorList>
    </citation>
    <scope>NUCLEOTIDE SEQUENCE [LARGE SCALE GENOMIC DNA]</scope>
    <source>
        <strain evidence="15 16">NCTC12018</strain>
    </source>
</reference>
<keyword evidence="6 10" id="KW-0133">Cell shape</keyword>
<dbReference type="Proteomes" id="UP000214973">
    <property type="component" value="Chromosome 1"/>
</dbReference>
<evidence type="ECO:0000256" key="7">
    <source>
        <dbReference type="ARBA" id="ARBA00022984"/>
    </source>
</evidence>
<dbReference type="GO" id="GO:0005737">
    <property type="term" value="C:cytoplasm"/>
    <property type="evidence" value="ECO:0007669"/>
    <property type="project" value="UniProtKB-SubCell"/>
</dbReference>
<comment type="similarity">
    <text evidence="10">Belongs to the MurCDEF family. MurF subfamily.</text>
</comment>
<dbReference type="GO" id="GO:0047480">
    <property type="term" value="F:UDP-N-acetylmuramoyl-tripeptide-D-alanyl-D-alanine ligase activity"/>
    <property type="evidence" value="ECO:0007669"/>
    <property type="project" value="UniProtKB-UniRule"/>
</dbReference>
<comment type="subcellular location">
    <subcellularLocation>
        <location evidence="10 11">Cytoplasm</location>
    </subcellularLocation>
</comment>
<dbReference type="GO" id="GO:0009252">
    <property type="term" value="P:peptidoglycan biosynthetic process"/>
    <property type="evidence" value="ECO:0007669"/>
    <property type="project" value="UniProtKB-UniRule"/>
</dbReference>
<dbReference type="RefSeq" id="WP_095066127.1">
    <property type="nucleotide sequence ID" value="NZ_LT906470.1"/>
</dbReference>
<feature type="domain" description="Mur ligase C-terminal" evidence="13">
    <location>
        <begin position="316"/>
        <end position="437"/>
    </location>
</feature>
<keyword evidence="9 10" id="KW-0961">Cell wall biogenesis/degradation</keyword>
<dbReference type="Pfam" id="PF01225">
    <property type="entry name" value="Mur_ligase"/>
    <property type="match status" value="1"/>
</dbReference>
<comment type="pathway">
    <text evidence="10 11">Cell wall biogenesis; peptidoglycan biosynthesis.</text>
</comment>
<evidence type="ECO:0000256" key="3">
    <source>
        <dbReference type="ARBA" id="ARBA00022618"/>
    </source>
</evidence>
<evidence type="ECO:0000256" key="5">
    <source>
        <dbReference type="ARBA" id="ARBA00022840"/>
    </source>
</evidence>
<dbReference type="GO" id="GO:0008766">
    <property type="term" value="F:UDP-N-acetylmuramoylalanyl-D-glutamyl-2,6-diaminopimelate-D-alanyl-D-alanine ligase activity"/>
    <property type="evidence" value="ECO:0007669"/>
    <property type="project" value="RHEA"/>
</dbReference>
<evidence type="ECO:0000259" key="12">
    <source>
        <dbReference type="Pfam" id="PF01225"/>
    </source>
</evidence>
<evidence type="ECO:0000256" key="8">
    <source>
        <dbReference type="ARBA" id="ARBA00023306"/>
    </source>
</evidence>
<name>A0A239ZB31_9FIRM</name>
<dbReference type="InterPro" id="IPR036565">
    <property type="entry name" value="Mur-like_cat_sf"/>
</dbReference>
<dbReference type="KEGG" id="vrm:44547418_01185"/>
<accession>A0A239ZB31</accession>
<keyword evidence="2 10" id="KW-0436">Ligase</keyword>
<keyword evidence="3 10" id="KW-0132">Cell division</keyword>
<evidence type="ECO:0000256" key="9">
    <source>
        <dbReference type="ARBA" id="ARBA00023316"/>
    </source>
</evidence>
<dbReference type="Pfam" id="PF02875">
    <property type="entry name" value="Mur_ligase_C"/>
    <property type="match status" value="1"/>
</dbReference>
<comment type="catalytic activity">
    <reaction evidence="10 11">
        <text>D-alanyl-D-alanine + UDP-N-acetyl-alpha-D-muramoyl-L-alanyl-gamma-D-glutamyl-meso-2,6-diaminopimelate + ATP = UDP-N-acetyl-alpha-D-muramoyl-L-alanyl-gamma-D-glutamyl-meso-2,6-diaminopimeloyl-D-alanyl-D-alanine + ADP + phosphate + H(+)</text>
        <dbReference type="Rhea" id="RHEA:28374"/>
        <dbReference type="ChEBI" id="CHEBI:15378"/>
        <dbReference type="ChEBI" id="CHEBI:30616"/>
        <dbReference type="ChEBI" id="CHEBI:43474"/>
        <dbReference type="ChEBI" id="CHEBI:57822"/>
        <dbReference type="ChEBI" id="CHEBI:61386"/>
        <dbReference type="ChEBI" id="CHEBI:83905"/>
        <dbReference type="ChEBI" id="CHEBI:456216"/>
        <dbReference type="EC" id="6.3.2.10"/>
    </reaction>
</comment>
<evidence type="ECO:0000256" key="1">
    <source>
        <dbReference type="ARBA" id="ARBA00022490"/>
    </source>
</evidence>
<comment type="function">
    <text evidence="10 11">Involved in cell wall formation. Catalyzes the final step in the synthesis of UDP-N-acetylmuramoyl-pentapeptide, the precursor of murein.</text>
</comment>
<dbReference type="InterPro" id="IPR035911">
    <property type="entry name" value="MurE/MurF_N"/>
</dbReference>
<evidence type="ECO:0000313" key="15">
    <source>
        <dbReference type="EMBL" id="SNV68355.1"/>
    </source>
</evidence>
<feature type="domain" description="Mur ligase central" evidence="14">
    <location>
        <begin position="107"/>
        <end position="292"/>
    </location>
</feature>
<evidence type="ECO:0000313" key="16">
    <source>
        <dbReference type="Proteomes" id="UP000214973"/>
    </source>
</evidence>
<dbReference type="NCBIfam" id="TIGR01143">
    <property type="entry name" value="murF"/>
    <property type="match status" value="1"/>
</dbReference>
<proteinExistence type="inferred from homology"/>
<protein>
    <recommendedName>
        <fullName evidence="10 11">UDP-N-acetylmuramoyl-tripeptide--D-alanyl-D-alanine ligase</fullName>
        <ecNumber evidence="10 11">6.3.2.10</ecNumber>
    </recommendedName>
    <alternativeName>
        <fullName evidence="10">D-alanyl-D-alanine-adding enzyme</fullName>
    </alternativeName>
</protein>
<feature type="domain" description="Mur ligase N-terminal catalytic" evidence="12">
    <location>
        <begin position="28"/>
        <end position="77"/>
    </location>
</feature>
<dbReference type="Gene3D" id="3.90.190.20">
    <property type="entry name" value="Mur ligase, C-terminal domain"/>
    <property type="match status" value="1"/>
</dbReference>
<evidence type="ECO:0000259" key="13">
    <source>
        <dbReference type="Pfam" id="PF02875"/>
    </source>
</evidence>
<dbReference type="InterPro" id="IPR013221">
    <property type="entry name" value="Mur_ligase_cen"/>
</dbReference>
<dbReference type="Gene3D" id="3.40.1390.10">
    <property type="entry name" value="MurE/MurF, N-terminal domain"/>
    <property type="match status" value="1"/>
</dbReference>
<keyword evidence="16" id="KW-1185">Reference proteome</keyword>
<dbReference type="Gene3D" id="3.40.1190.10">
    <property type="entry name" value="Mur-like, catalytic domain"/>
    <property type="match status" value="1"/>
</dbReference>
<dbReference type="InterPro" id="IPR051046">
    <property type="entry name" value="MurCDEF_CellWall_CoF430Synth"/>
</dbReference>
<evidence type="ECO:0000256" key="4">
    <source>
        <dbReference type="ARBA" id="ARBA00022741"/>
    </source>
</evidence>
<dbReference type="GO" id="GO:0051301">
    <property type="term" value="P:cell division"/>
    <property type="evidence" value="ECO:0007669"/>
    <property type="project" value="UniProtKB-KW"/>
</dbReference>
<evidence type="ECO:0000256" key="2">
    <source>
        <dbReference type="ARBA" id="ARBA00022598"/>
    </source>
</evidence>
<dbReference type="InterPro" id="IPR000713">
    <property type="entry name" value="Mur_ligase_N"/>
</dbReference>
<evidence type="ECO:0000259" key="14">
    <source>
        <dbReference type="Pfam" id="PF08245"/>
    </source>
</evidence>
<keyword evidence="8 10" id="KW-0131">Cell cycle</keyword>
<dbReference type="InterPro" id="IPR004101">
    <property type="entry name" value="Mur_ligase_C"/>
</dbReference>
<keyword evidence="7 10" id="KW-0573">Peptidoglycan synthesis</keyword>
<evidence type="ECO:0000256" key="6">
    <source>
        <dbReference type="ARBA" id="ARBA00022960"/>
    </source>
</evidence>
<dbReference type="InterPro" id="IPR036615">
    <property type="entry name" value="Mur_ligase_C_dom_sf"/>
</dbReference>
<evidence type="ECO:0000256" key="10">
    <source>
        <dbReference type="HAMAP-Rule" id="MF_02019"/>
    </source>
</evidence>
<dbReference type="PANTHER" id="PTHR43024">
    <property type="entry name" value="UDP-N-ACETYLMURAMOYL-TRIPEPTIDE--D-ALANYL-D-ALANINE LIGASE"/>
    <property type="match status" value="1"/>
</dbReference>
<dbReference type="PANTHER" id="PTHR43024:SF1">
    <property type="entry name" value="UDP-N-ACETYLMURAMOYL-TRIPEPTIDE--D-ALANYL-D-ALANINE LIGASE"/>
    <property type="match status" value="1"/>
</dbReference>
<dbReference type="EMBL" id="LT906470">
    <property type="protein sequence ID" value="SNV68355.1"/>
    <property type="molecule type" value="Genomic_DNA"/>
</dbReference>
<dbReference type="EC" id="6.3.2.10" evidence="10 11"/>
<dbReference type="GO" id="GO:0008360">
    <property type="term" value="P:regulation of cell shape"/>
    <property type="evidence" value="ECO:0007669"/>
    <property type="project" value="UniProtKB-KW"/>
</dbReference>
<dbReference type="GO" id="GO:0071555">
    <property type="term" value="P:cell wall organization"/>
    <property type="evidence" value="ECO:0007669"/>
    <property type="project" value="UniProtKB-KW"/>
</dbReference>
<keyword evidence="4 10" id="KW-0547">Nucleotide-binding</keyword>
<gene>
    <name evidence="10 15" type="primary">murF</name>
    <name evidence="15" type="ORF">SAMEA44547418_01185</name>
</gene>
<dbReference type="SUPFAM" id="SSF53244">
    <property type="entry name" value="MurD-like peptide ligases, peptide-binding domain"/>
    <property type="match status" value="1"/>
</dbReference>
<dbReference type="SUPFAM" id="SSF53623">
    <property type="entry name" value="MurD-like peptide ligases, catalytic domain"/>
    <property type="match status" value="1"/>
</dbReference>